<protein>
    <submittedName>
        <fullName evidence="1">Uncharacterized protein</fullName>
    </submittedName>
</protein>
<evidence type="ECO:0000313" key="2">
    <source>
        <dbReference type="Proteomes" id="UP001149400"/>
    </source>
</evidence>
<organism evidence="1 2">
    <name type="scientific">Enterovibrio gelatinilyticus</name>
    <dbReference type="NCBI Taxonomy" id="2899819"/>
    <lineage>
        <taxon>Bacteria</taxon>
        <taxon>Pseudomonadati</taxon>
        <taxon>Pseudomonadota</taxon>
        <taxon>Gammaproteobacteria</taxon>
        <taxon>Vibrionales</taxon>
        <taxon>Vibrionaceae</taxon>
        <taxon>Enterovibrio</taxon>
    </lineage>
</organism>
<dbReference type="RefSeq" id="WP_274163433.1">
    <property type="nucleotide sequence ID" value="NZ_JAJUBC010000004.1"/>
</dbReference>
<dbReference type="EMBL" id="JAJUBC010000004">
    <property type="protein sequence ID" value="MDD1792535.1"/>
    <property type="molecule type" value="Genomic_DNA"/>
</dbReference>
<evidence type="ECO:0000313" key="1">
    <source>
        <dbReference type="EMBL" id="MDD1792535.1"/>
    </source>
</evidence>
<gene>
    <name evidence="1" type="ORF">LRP50_05260</name>
</gene>
<dbReference type="Proteomes" id="UP001149400">
    <property type="component" value="Unassembled WGS sequence"/>
</dbReference>
<accession>A0ABT5QY50</accession>
<name>A0ABT5QY50_9GAMM</name>
<comment type="caution">
    <text evidence="1">The sequence shown here is derived from an EMBL/GenBank/DDBJ whole genome shotgun (WGS) entry which is preliminary data.</text>
</comment>
<sequence>MQETQRKAIEWLERRAAENTAHPEENAVLPYLIELVEKDAKTAQAADEVNGVQTA</sequence>
<proteinExistence type="predicted"/>
<reference evidence="1" key="1">
    <citation type="submission" date="2021-12" db="EMBL/GenBank/DDBJ databases">
        <title>Enterovibrio ZSDZ35 sp. nov. and Enterovibrio ZSDZ42 sp. nov., isolated from coastal seawater in Qingdao.</title>
        <authorList>
            <person name="Zhang P."/>
        </authorList>
    </citation>
    <scope>NUCLEOTIDE SEQUENCE</scope>
    <source>
        <strain evidence="1">ZSDZ42</strain>
    </source>
</reference>
<keyword evidence="2" id="KW-1185">Reference proteome</keyword>